<name>A0ACD5YR32_AVESA</name>
<dbReference type="EnsemblPlants" id="AVESA.00010b.r2.6AG1024210.1">
    <property type="protein sequence ID" value="AVESA.00010b.r2.6AG1024210.1.CDS.1"/>
    <property type="gene ID" value="AVESA.00010b.r2.6AG1024210"/>
</dbReference>
<organism evidence="1 2">
    <name type="scientific">Avena sativa</name>
    <name type="common">Oat</name>
    <dbReference type="NCBI Taxonomy" id="4498"/>
    <lineage>
        <taxon>Eukaryota</taxon>
        <taxon>Viridiplantae</taxon>
        <taxon>Streptophyta</taxon>
        <taxon>Embryophyta</taxon>
        <taxon>Tracheophyta</taxon>
        <taxon>Spermatophyta</taxon>
        <taxon>Magnoliopsida</taxon>
        <taxon>Liliopsida</taxon>
        <taxon>Poales</taxon>
        <taxon>Poaceae</taxon>
        <taxon>BOP clade</taxon>
        <taxon>Pooideae</taxon>
        <taxon>Poodae</taxon>
        <taxon>Poeae</taxon>
        <taxon>Poeae Chloroplast Group 1 (Aveneae type)</taxon>
        <taxon>Aveninae</taxon>
        <taxon>Avena</taxon>
    </lineage>
</organism>
<sequence>MRGRRRGSSGTAADFLKCFPPRTHLALMPPKTVCSPSRPSASSERRHSTSARPSSSGAHLRAVEASRSRRLAAVDVGLDNEPSSPKVGCAGQIKVSRSAKPKGAGGKAPKKATTWIRALGIKKDALPFLNAFQGAFRLNVSGCFGRFPGAVVEYTSGEDDEEEEEQVELEGKGTEHDDALAKWFMVLEEGKRVPRKKQQEQEQPQDEEEDAAPPANALMLMRCRSAPAKGLARRLGGGGGGDAGEGEEAKSAKKAGEEEEEVEKENLVVMRYPPDFFQVSVDIAKETWIVGGDDSILRCRSWKK</sequence>
<reference evidence="1" key="1">
    <citation type="submission" date="2021-05" db="EMBL/GenBank/DDBJ databases">
        <authorList>
            <person name="Scholz U."/>
            <person name="Mascher M."/>
            <person name="Fiebig A."/>
        </authorList>
    </citation>
    <scope>NUCLEOTIDE SEQUENCE [LARGE SCALE GENOMIC DNA]</scope>
</reference>
<dbReference type="Proteomes" id="UP001732700">
    <property type="component" value="Chromosome 6A"/>
</dbReference>
<reference evidence="1" key="2">
    <citation type="submission" date="2025-09" db="UniProtKB">
        <authorList>
            <consortium name="EnsemblPlants"/>
        </authorList>
    </citation>
    <scope>IDENTIFICATION</scope>
</reference>
<accession>A0ACD5YR32</accession>
<protein>
    <submittedName>
        <fullName evidence="1">Uncharacterized protein</fullName>
    </submittedName>
</protein>
<evidence type="ECO:0000313" key="2">
    <source>
        <dbReference type="Proteomes" id="UP001732700"/>
    </source>
</evidence>
<keyword evidence="2" id="KW-1185">Reference proteome</keyword>
<proteinExistence type="predicted"/>
<evidence type="ECO:0000313" key="1">
    <source>
        <dbReference type="EnsemblPlants" id="AVESA.00010b.r2.6AG1024210.1.CDS.1"/>
    </source>
</evidence>